<evidence type="ECO:0000256" key="1">
    <source>
        <dbReference type="ARBA" id="ARBA00022801"/>
    </source>
</evidence>
<dbReference type="RefSeq" id="WP_017418119.1">
    <property type="nucleotide sequence ID" value="NZ_AP018402.1"/>
</dbReference>
<dbReference type="InterPro" id="IPR002508">
    <property type="entry name" value="MurNAc-LAA_cat"/>
</dbReference>
<gene>
    <name evidence="2" type="primary">lytC_3</name>
    <name evidence="2" type="ORF">BACVE_003423</name>
</gene>
<dbReference type="PANTHER" id="PTHR30404">
    <property type="entry name" value="N-ACETYLMURAMOYL-L-ALANINE AMIDASE"/>
    <property type="match status" value="1"/>
</dbReference>
<dbReference type="PANTHER" id="PTHR30404:SF0">
    <property type="entry name" value="N-ACETYLMURAMOYL-L-ALANINE AMIDASE AMIC"/>
    <property type="match status" value="1"/>
</dbReference>
<dbReference type="GO" id="GO:0030288">
    <property type="term" value="C:outer membrane-bounded periplasmic space"/>
    <property type="evidence" value="ECO:0007669"/>
    <property type="project" value="TreeGrafter"/>
</dbReference>
<dbReference type="InterPro" id="IPR050695">
    <property type="entry name" value="N-acetylmuramoyl_amidase_3"/>
</dbReference>
<dbReference type="GO" id="GO:0009253">
    <property type="term" value="P:peptidoglycan catabolic process"/>
    <property type="evidence" value="ECO:0007669"/>
    <property type="project" value="InterPro"/>
</dbReference>
<dbReference type="SMART" id="SM00646">
    <property type="entry name" value="Ami_3"/>
    <property type="match status" value="1"/>
</dbReference>
<dbReference type="AlphaFoldDB" id="A0A411A7V1"/>
<dbReference type="CDD" id="cd02696">
    <property type="entry name" value="MurNAc-LAA"/>
    <property type="match status" value="1"/>
</dbReference>
<dbReference type="SUPFAM" id="SSF53187">
    <property type="entry name" value="Zn-dependent exopeptidases"/>
    <property type="match status" value="1"/>
</dbReference>
<proteinExistence type="predicted"/>
<dbReference type="EMBL" id="CP063687">
    <property type="protein sequence ID" value="QOY28382.1"/>
    <property type="molecule type" value="Genomic_DNA"/>
</dbReference>
<dbReference type="GO" id="GO:0008745">
    <property type="term" value="F:N-acetylmuramoyl-L-alanine amidase activity"/>
    <property type="evidence" value="ECO:0007669"/>
    <property type="project" value="UniProtKB-EC"/>
</dbReference>
<evidence type="ECO:0000313" key="2">
    <source>
        <dbReference type="EMBL" id="QOY28382.1"/>
    </source>
</evidence>
<dbReference type="Pfam" id="PF01520">
    <property type="entry name" value="Amidase_3"/>
    <property type="match status" value="1"/>
</dbReference>
<dbReference type="Proteomes" id="UP000587477">
    <property type="component" value="Chromosome"/>
</dbReference>
<keyword evidence="1 2" id="KW-0378">Hydrolase</keyword>
<evidence type="ECO:0000313" key="3">
    <source>
        <dbReference type="Proteomes" id="UP000587477"/>
    </source>
</evidence>
<protein>
    <submittedName>
        <fullName evidence="2">N-acetylmuramoyl-L-alanine amidase LytC</fullName>
        <ecNumber evidence="2">3.5.1.28</ecNumber>
    </submittedName>
</protein>
<reference evidence="3" key="1">
    <citation type="submission" date="2020-10" db="EMBL/GenBank/DDBJ databases">
        <title>Complete genome sequence of Bacillus velezensis NST6.</title>
        <authorList>
            <person name="Choi J."/>
        </authorList>
    </citation>
    <scope>NUCLEOTIDE SEQUENCE [LARGE SCALE GENOMIC DNA]</scope>
    <source>
        <strain evidence="3">NST6</strain>
    </source>
</reference>
<dbReference type="KEGG" id="bmp:NG74_02352"/>
<dbReference type="Gene3D" id="3.40.630.40">
    <property type="entry name" value="Zn-dependent exopeptidases"/>
    <property type="match status" value="1"/>
</dbReference>
<accession>A0A411A7V1</accession>
<dbReference type="EC" id="3.5.1.28" evidence="2"/>
<name>A0A411A7V1_BACVE</name>
<organism evidence="2 3">
    <name type="scientific">Bacillus velezensis</name>
    <dbReference type="NCBI Taxonomy" id="492670"/>
    <lineage>
        <taxon>Bacteria</taxon>
        <taxon>Bacillati</taxon>
        <taxon>Bacillota</taxon>
        <taxon>Bacilli</taxon>
        <taxon>Bacillales</taxon>
        <taxon>Bacillaceae</taxon>
        <taxon>Bacillus</taxon>
        <taxon>Bacillus amyloliquefaciens group</taxon>
    </lineage>
</organism>
<sequence length="208" mass="21870">MGLLTKSAAAFGAALLLLAPSAYAAEPLQGKTIYIDAGHGGEDSGAGGNGLLEKNINLAVSNKVIAKLETEGAKPVASRTDDTFLRLDERVAKASASQSDLFVSLHTNSAVSTASGTETYFNSTYEGADSERLASDIQQQLVTSLGMKDRGVKEAPFYVITYSKMPSVLAELGFITNPQDADKLKSDNGQEHAADAVVNGIETYYSGR</sequence>